<dbReference type="Gene3D" id="1.25.40.10">
    <property type="entry name" value="Tetratricopeptide repeat domain"/>
    <property type="match status" value="1"/>
</dbReference>
<evidence type="ECO:0000313" key="6">
    <source>
        <dbReference type="EMBL" id="KAK3198697.1"/>
    </source>
</evidence>
<dbReference type="SUPFAM" id="SSF48452">
    <property type="entry name" value="TPR-like"/>
    <property type="match status" value="1"/>
</dbReference>
<evidence type="ECO:0000256" key="2">
    <source>
        <dbReference type="ARBA" id="ARBA00022803"/>
    </source>
</evidence>
<dbReference type="InterPro" id="IPR044534">
    <property type="entry name" value="TTL1-4"/>
</dbReference>
<feature type="domain" description="Thioredoxin" evidence="5">
    <location>
        <begin position="609"/>
        <end position="691"/>
    </location>
</feature>
<gene>
    <name evidence="6" type="ORF">Dsin_022112</name>
</gene>
<dbReference type="Pfam" id="PF00085">
    <property type="entry name" value="Thioredoxin"/>
    <property type="match status" value="1"/>
</dbReference>
<dbReference type="GO" id="GO:0006950">
    <property type="term" value="P:response to stress"/>
    <property type="evidence" value="ECO:0007669"/>
    <property type="project" value="UniProtKB-ARBA"/>
</dbReference>
<dbReference type="Pfam" id="PF14559">
    <property type="entry name" value="TPR_19"/>
    <property type="match status" value="1"/>
</dbReference>
<dbReference type="InterPro" id="IPR019734">
    <property type="entry name" value="TPR_rpt"/>
</dbReference>
<dbReference type="PANTHER" id="PTHR46050:SF3">
    <property type="entry name" value="TPR REPEAT-CONTAINING THIOREDOXIN TTL1"/>
    <property type="match status" value="1"/>
</dbReference>
<evidence type="ECO:0000313" key="7">
    <source>
        <dbReference type="Proteomes" id="UP001281410"/>
    </source>
</evidence>
<dbReference type="SUPFAM" id="SSF52833">
    <property type="entry name" value="Thioredoxin-like"/>
    <property type="match status" value="1"/>
</dbReference>
<reference evidence="6" key="1">
    <citation type="journal article" date="2023" name="Plant J.">
        <title>Genome sequences and population genomics provide insights into the demographic history, inbreeding, and mutation load of two 'living fossil' tree species of Dipteronia.</title>
        <authorList>
            <person name="Feng Y."/>
            <person name="Comes H.P."/>
            <person name="Chen J."/>
            <person name="Zhu S."/>
            <person name="Lu R."/>
            <person name="Zhang X."/>
            <person name="Li P."/>
            <person name="Qiu J."/>
            <person name="Olsen K.M."/>
            <person name="Qiu Y."/>
        </authorList>
    </citation>
    <scope>NUCLEOTIDE SEQUENCE</scope>
    <source>
        <strain evidence="6">NBL</strain>
    </source>
</reference>
<dbReference type="SMART" id="SM00028">
    <property type="entry name" value="TPR"/>
    <property type="match status" value="6"/>
</dbReference>
<evidence type="ECO:0000256" key="3">
    <source>
        <dbReference type="PROSITE-ProRule" id="PRU00339"/>
    </source>
</evidence>
<dbReference type="InterPro" id="IPR011990">
    <property type="entry name" value="TPR-like_helical_dom_sf"/>
</dbReference>
<dbReference type="InterPro" id="IPR013766">
    <property type="entry name" value="Thioredoxin_domain"/>
</dbReference>
<dbReference type="PANTHER" id="PTHR46050">
    <property type="entry name" value="TPR REPEAT-CONTAINING THIOREDOXIN"/>
    <property type="match status" value="1"/>
</dbReference>
<feature type="repeat" description="TPR" evidence="3">
    <location>
        <begin position="232"/>
        <end position="265"/>
    </location>
</feature>
<organism evidence="6 7">
    <name type="scientific">Dipteronia sinensis</name>
    <dbReference type="NCBI Taxonomy" id="43782"/>
    <lineage>
        <taxon>Eukaryota</taxon>
        <taxon>Viridiplantae</taxon>
        <taxon>Streptophyta</taxon>
        <taxon>Embryophyta</taxon>
        <taxon>Tracheophyta</taxon>
        <taxon>Spermatophyta</taxon>
        <taxon>Magnoliopsida</taxon>
        <taxon>eudicotyledons</taxon>
        <taxon>Gunneridae</taxon>
        <taxon>Pentapetalae</taxon>
        <taxon>rosids</taxon>
        <taxon>malvids</taxon>
        <taxon>Sapindales</taxon>
        <taxon>Sapindaceae</taxon>
        <taxon>Hippocastanoideae</taxon>
        <taxon>Acereae</taxon>
        <taxon>Dipteronia</taxon>
    </lineage>
</organism>
<comment type="caution">
    <text evidence="6">The sequence shown here is derived from an EMBL/GenBank/DDBJ whole genome shotgun (WGS) entry which is preliminary data.</text>
</comment>
<dbReference type="Gene3D" id="3.40.30.10">
    <property type="entry name" value="Glutaredoxin"/>
    <property type="match status" value="1"/>
</dbReference>
<feature type="compositionally biased region" description="Polar residues" evidence="4">
    <location>
        <begin position="88"/>
        <end position="109"/>
    </location>
</feature>
<name>A0AAE0A1V6_9ROSI</name>
<feature type="compositionally biased region" description="Low complexity" evidence="4">
    <location>
        <begin position="185"/>
        <end position="210"/>
    </location>
</feature>
<keyword evidence="1" id="KW-0677">Repeat</keyword>
<keyword evidence="7" id="KW-1185">Reference proteome</keyword>
<dbReference type="Proteomes" id="UP001281410">
    <property type="component" value="Unassembled WGS sequence"/>
</dbReference>
<evidence type="ECO:0000256" key="1">
    <source>
        <dbReference type="ARBA" id="ARBA00022737"/>
    </source>
</evidence>
<dbReference type="AlphaFoldDB" id="A0AAE0A1V6"/>
<dbReference type="CDD" id="cd02947">
    <property type="entry name" value="TRX_family"/>
    <property type="match status" value="1"/>
</dbReference>
<accession>A0AAE0A1V6</accession>
<feature type="compositionally biased region" description="Low complexity" evidence="4">
    <location>
        <begin position="56"/>
        <end position="77"/>
    </location>
</feature>
<evidence type="ECO:0000256" key="4">
    <source>
        <dbReference type="SAM" id="MobiDB-lite"/>
    </source>
</evidence>
<proteinExistence type="predicted"/>
<evidence type="ECO:0000259" key="5">
    <source>
        <dbReference type="Pfam" id="PF00085"/>
    </source>
</evidence>
<feature type="region of interest" description="Disordered" evidence="4">
    <location>
        <begin position="36"/>
        <end position="210"/>
    </location>
</feature>
<sequence length="704" mass="76658">MSHSGKNATNISQLGFHNLSIHDDSFSCEANKPDFRELDLGSPVSPLRTRASGLNTTTTTTTTSSSSSSSGSVSGQTRLNPVTKRSESSPNSHSGELSGSTETSPTAPTRNFKPGHNRSDSGSSHHPSIYSGHHHQSSVNSPPLNVLPTGNICPSGRISKTGMGLMSNRSTRTDTLGSGSGHYGHGSIMRGGSSSSSSSSVNVGGAAGSPSRSLAAAFPENAQANKSWGGDAEEVKRLGNELYRKGCFGEALSMYDRAIALVPGNAAYKANRAAALTCLGKVVEAVKECEEAVRLDPNYWRAHRRLATLLLRLGQVEKARRHLCLPGQQPDPAELQKLQAVEKHLTKCTDSRKAGDWKSTLREADAAIAAGADFSPQLFMCRVEAHLKLHQLEDAESSLSNVPKLELSTISCSQTRFFGVLAEAYPFFVQAQIDMALGRFENAVTAAEKAGQIDPRNVEVAVLLKNVRLVARARVRGNDLFKSERFTEACSVYGEGLRFDPSNSVLYGNRAACWFKLGLWERSIEDCNQALSIQPNHTKALRRRAASNSKLERWEDAVRDFEVLRREFPDDNEVAESLFHAQVALKKSRGEEVYNMKFGGEVEEVSGFEQFKAAVSLPGIAVVHFKAASDSQCKQISPFVDTLCGRYPSINFLKVDIDESPEVANAENVRIVPTFKIYKNGSRVKELVIPSRDMLEHSVRHYSL</sequence>
<protein>
    <recommendedName>
        <fullName evidence="5">Thioredoxin domain-containing protein</fullName>
    </recommendedName>
</protein>
<dbReference type="EMBL" id="JANJYJ010000007">
    <property type="protein sequence ID" value="KAK3198697.1"/>
    <property type="molecule type" value="Genomic_DNA"/>
</dbReference>
<dbReference type="FunFam" id="3.40.30.10:FF:000211">
    <property type="entry name" value="TPR repeat-containing thioredoxin TTL4"/>
    <property type="match status" value="1"/>
</dbReference>
<feature type="compositionally biased region" description="Polar residues" evidence="4">
    <location>
        <begin position="167"/>
        <end position="176"/>
    </location>
</feature>
<dbReference type="GO" id="GO:0005737">
    <property type="term" value="C:cytoplasm"/>
    <property type="evidence" value="ECO:0007669"/>
    <property type="project" value="TreeGrafter"/>
</dbReference>
<dbReference type="PROSITE" id="PS50005">
    <property type="entry name" value="TPR"/>
    <property type="match status" value="1"/>
</dbReference>
<dbReference type="InterPro" id="IPR036249">
    <property type="entry name" value="Thioredoxin-like_sf"/>
</dbReference>
<keyword evidence="2 3" id="KW-0802">TPR repeat</keyword>